<dbReference type="EMBL" id="JACXAC010000003">
    <property type="protein sequence ID" value="MBD2722692.1"/>
    <property type="molecule type" value="Genomic_DNA"/>
</dbReference>
<protein>
    <recommendedName>
        <fullName evidence="4">Lipoprotein</fullName>
    </recommendedName>
</protein>
<evidence type="ECO:0008006" key="4">
    <source>
        <dbReference type="Google" id="ProtNLM"/>
    </source>
</evidence>
<comment type="caution">
    <text evidence="2">The sequence shown here is derived from an EMBL/GenBank/DDBJ whole genome shotgun (WGS) entry which is preliminary data.</text>
</comment>
<feature type="signal peptide" evidence="1">
    <location>
        <begin position="1"/>
        <end position="25"/>
    </location>
</feature>
<keyword evidence="3" id="KW-1185">Reference proteome</keyword>
<gene>
    <name evidence="2" type="ORF">IC234_11210</name>
</gene>
<proteinExistence type="predicted"/>
<accession>A0ABR8JRV2</accession>
<sequence length="187" mass="20367">MNPLRTLAAAAVCLVGLSLSSCLNAPEYPETPSIDFNSLTMVRNKPAGQTEIDTLKFALDFRDGDGDLGLSDEDIKVAPWNATSGGPNNRGYSYNYFIQPYKKVNGIFVKFINAGGVAGEYDGRFLRLDDTDGRPAPLKGTLNYKLPINIDGAPFFPGDVLKFEISIMDRALHQSNVITTSEITLGR</sequence>
<name>A0ABR8JRV2_9BACT</name>
<dbReference type="Proteomes" id="UP000606003">
    <property type="component" value="Unassembled WGS sequence"/>
</dbReference>
<feature type="chain" id="PRO_5046775855" description="Lipoprotein" evidence="1">
    <location>
        <begin position="26"/>
        <end position="187"/>
    </location>
</feature>
<reference evidence="2 3" key="1">
    <citation type="submission" date="2020-09" db="EMBL/GenBank/DDBJ databases">
        <authorList>
            <person name="Kim M.K."/>
        </authorList>
    </citation>
    <scope>NUCLEOTIDE SEQUENCE [LARGE SCALE GENOMIC DNA]</scope>
    <source>
        <strain evidence="2 3">BT189</strain>
    </source>
</reference>
<dbReference type="RefSeq" id="WP_190924520.1">
    <property type="nucleotide sequence ID" value="NZ_JACXAC010000003.1"/>
</dbReference>
<dbReference type="PROSITE" id="PS51257">
    <property type="entry name" value="PROKAR_LIPOPROTEIN"/>
    <property type="match status" value="1"/>
</dbReference>
<organism evidence="2 3">
    <name type="scientific">Hymenobacter armeniacus</name>
    <dbReference type="NCBI Taxonomy" id="2771358"/>
    <lineage>
        <taxon>Bacteria</taxon>
        <taxon>Pseudomonadati</taxon>
        <taxon>Bacteroidota</taxon>
        <taxon>Cytophagia</taxon>
        <taxon>Cytophagales</taxon>
        <taxon>Hymenobacteraceae</taxon>
        <taxon>Hymenobacter</taxon>
    </lineage>
</organism>
<evidence type="ECO:0000313" key="2">
    <source>
        <dbReference type="EMBL" id="MBD2722692.1"/>
    </source>
</evidence>
<keyword evidence="1" id="KW-0732">Signal</keyword>
<evidence type="ECO:0000313" key="3">
    <source>
        <dbReference type="Proteomes" id="UP000606003"/>
    </source>
</evidence>
<evidence type="ECO:0000256" key="1">
    <source>
        <dbReference type="SAM" id="SignalP"/>
    </source>
</evidence>